<gene>
    <name evidence="4" type="ORF">GRS66_005866</name>
</gene>
<dbReference type="GO" id="GO:0016887">
    <property type="term" value="F:ATP hydrolysis activity"/>
    <property type="evidence" value="ECO:0007669"/>
    <property type="project" value="InterPro"/>
</dbReference>
<keyword evidence="5" id="KW-1185">Reference proteome</keyword>
<evidence type="ECO:0000313" key="5">
    <source>
        <dbReference type="Proteomes" id="UP000501346"/>
    </source>
</evidence>
<name>A0A6C1E4E6_SACPS</name>
<dbReference type="PANTHER" id="PTHR43514">
    <property type="entry name" value="ABC TRANSPORTER I FAMILY MEMBER 10"/>
    <property type="match status" value="1"/>
</dbReference>
<dbReference type="GO" id="GO:0005739">
    <property type="term" value="C:mitochondrion"/>
    <property type="evidence" value="ECO:0007669"/>
    <property type="project" value="TreeGrafter"/>
</dbReference>
<dbReference type="InterPro" id="IPR003439">
    <property type="entry name" value="ABC_transporter-like_ATP-bd"/>
</dbReference>
<dbReference type="Gene3D" id="3.40.50.300">
    <property type="entry name" value="P-loop containing nucleotide triphosphate hydrolases"/>
    <property type="match status" value="2"/>
</dbReference>
<evidence type="ECO:0000256" key="2">
    <source>
        <dbReference type="ARBA" id="ARBA00022840"/>
    </source>
</evidence>
<dbReference type="GO" id="GO:0005524">
    <property type="term" value="F:ATP binding"/>
    <property type="evidence" value="ECO:0007669"/>
    <property type="project" value="UniProtKB-KW"/>
</dbReference>
<evidence type="ECO:0000256" key="1">
    <source>
        <dbReference type="ARBA" id="ARBA00022741"/>
    </source>
</evidence>
<dbReference type="Pfam" id="PF00005">
    <property type="entry name" value="ABC_tran"/>
    <property type="match status" value="2"/>
</dbReference>
<keyword evidence="2" id="KW-0067">ATP-binding</keyword>
<dbReference type="SUPFAM" id="SSF52540">
    <property type="entry name" value="P-loop containing nucleoside triphosphate hydrolases"/>
    <property type="match status" value="2"/>
</dbReference>
<dbReference type="SMART" id="SM00382">
    <property type="entry name" value="AAA"/>
    <property type="match status" value="1"/>
</dbReference>
<dbReference type="EMBL" id="CP048999">
    <property type="protein sequence ID" value="QID83404.1"/>
    <property type="molecule type" value="Genomic_DNA"/>
</dbReference>
<dbReference type="Proteomes" id="UP000501346">
    <property type="component" value="Chromosome SeII-SeIV"/>
</dbReference>
<reference evidence="4 5" key="1">
    <citation type="journal article" date="2019" name="BMC Genomics">
        <title>Chromosome level assembly and comparative genome analysis confirm lager-brewing yeasts originated from a single hybridization.</title>
        <authorList>
            <person name="Salazar A.N."/>
            <person name="Gorter de Vries A.R."/>
            <person name="van den Broek M."/>
            <person name="Brouwers N."/>
            <person name="de la Torre Cortes P."/>
            <person name="Kuijpers N.G.A."/>
            <person name="Daran J.G."/>
            <person name="Abeel T."/>
        </authorList>
    </citation>
    <scope>NUCLEOTIDE SEQUENCE [LARGE SCALE GENOMIC DNA]</scope>
    <source>
        <strain evidence="4 5">CBS 1483</strain>
    </source>
</reference>
<dbReference type="OrthoDB" id="10255969at2759"/>
<feature type="domain" description="ABC transporter" evidence="3">
    <location>
        <begin position="307"/>
        <end position="539"/>
    </location>
</feature>
<protein>
    <recommendedName>
        <fullName evidence="3">ABC transporter domain-containing protein</fullName>
    </recommendedName>
</protein>
<dbReference type="InterPro" id="IPR027417">
    <property type="entry name" value="P-loop_NTPase"/>
</dbReference>
<sequence>MSSKKFVVRIADALFKSSLAKNTPPVYPQRIEHFEILPSEKWVIWGPGKAKFLDVLSNKYICEPPLSLAFGFLKNTSYILPRIEQVAFKGVLPTAHLSARYEFFKDDYDQTCKQFIFDKASGSNAVSYKVATNNRRINMELYDILIENLRLTTLQDRWVMGLSNGQMRRARLARSILKEPDLLLIDDPFLGLDPSATATISQFLANYESMPVNSSCPIVIGLRYQDSIPKWCTHVCCVDEQNGILFQGPIQKLQNKIDETKSWAQKELQESQINSYSKGDISINDLLSVHPMFGKGDHEIIKMPHVIELDGLSVSYKGEAILKSLHWKVQPGSKWHIRGDNGSGKSTLLSLLMAEHPQSWNSKVIENGIPRRTGKTNYFDINSKISMSSPELHAIFLKNAGRRLNVRESVATGYRDASSNNFLPVWKSLDKNAQKIINMYLRYFNLDQIADNVPFEQLTVSDQKLVLFVRSLIKMPQILILDEAFSGMEVEPMMRCHELLKQWPGTVLVVAHVAEETPQCDHFLRLISPGDYEVGDIKEN</sequence>
<evidence type="ECO:0000313" key="4">
    <source>
        <dbReference type="EMBL" id="QID83404.1"/>
    </source>
</evidence>
<dbReference type="AlphaFoldDB" id="A0A6C1E4E6"/>
<accession>A0A6C1E4E6</accession>
<organism evidence="4 5">
    <name type="scientific">Saccharomyces pastorianus</name>
    <name type="common">Lager yeast</name>
    <name type="synonym">Saccharomyces cerevisiae x Saccharomyces eubayanus</name>
    <dbReference type="NCBI Taxonomy" id="27292"/>
    <lineage>
        <taxon>Eukaryota</taxon>
        <taxon>Fungi</taxon>
        <taxon>Dikarya</taxon>
        <taxon>Ascomycota</taxon>
        <taxon>Saccharomycotina</taxon>
        <taxon>Saccharomycetes</taxon>
        <taxon>Saccharomycetales</taxon>
        <taxon>Saccharomycetaceae</taxon>
        <taxon>Saccharomyces</taxon>
    </lineage>
</organism>
<evidence type="ECO:0000259" key="3">
    <source>
        <dbReference type="PROSITE" id="PS50893"/>
    </source>
</evidence>
<dbReference type="InterPro" id="IPR003593">
    <property type="entry name" value="AAA+_ATPase"/>
</dbReference>
<dbReference type="PROSITE" id="PS50893">
    <property type="entry name" value="ABC_TRANSPORTER_2"/>
    <property type="match status" value="1"/>
</dbReference>
<keyword evidence="1" id="KW-0547">Nucleotide-binding</keyword>
<dbReference type="PANTHER" id="PTHR43514:SF4">
    <property type="entry name" value="ABC TRANSPORTER I FAMILY MEMBER 10"/>
    <property type="match status" value="1"/>
</dbReference>
<proteinExistence type="predicted"/>
<dbReference type="InterPro" id="IPR050334">
    <property type="entry name" value="Molybdenum_import_ModC"/>
</dbReference>